<sequence length="82" mass="9616">MYLENNDAPHDIDVAYITNSLRDINQLIEKADEEEKELSRALETLRKRRAAMLQTQSKLQSIISPLRRFPPEILSEIFHHTL</sequence>
<keyword evidence="1" id="KW-0175">Coiled coil</keyword>
<proteinExistence type="predicted"/>
<evidence type="ECO:0008006" key="4">
    <source>
        <dbReference type="Google" id="ProtNLM"/>
    </source>
</evidence>
<dbReference type="Proteomes" id="UP000217790">
    <property type="component" value="Unassembled WGS sequence"/>
</dbReference>
<gene>
    <name evidence="2" type="ORF">ARMGADRAFT_925016</name>
</gene>
<evidence type="ECO:0000256" key="1">
    <source>
        <dbReference type="SAM" id="Coils"/>
    </source>
</evidence>
<protein>
    <recommendedName>
        <fullName evidence="4">F-box domain-containing protein</fullName>
    </recommendedName>
</protein>
<feature type="coiled-coil region" evidence="1">
    <location>
        <begin position="17"/>
        <end position="51"/>
    </location>
</feature>
<reference evidence="3" key="1">
    <citation type="journal article" date="2017" name="Nat. Ecol. Evol.">
        <title>Genome expansion and lineage-specific genetic innovations in the forest pathogenic fungi Armillaria.</title>
        <authorList>
            <person name="Sipos G."/>
            <person name="Prasanna A.N."/>
            <person name="Walter M.C."/>
            <person name="O'Connor E."/>
            <person name="Balint B."/>
            <person name="Krizsan K."/>
            <person name="Kiss B."/>
            <person name="Hess J."/>
            <person name="Varga T."/>
            <person name="Slot J."/>
            <person name="Riley R."/>
            <person name="Boka B."/>
            <person name="Rigling D."/>
            <person name="Barry K."/>
            <person name="Lee J."/>
            <person name="Mihaltcheva S."/>
            <person name="LaButti K."/>
            <person name="Lipzen A."/>
            <person name="Waldron R."/>
            <person name="Moloney N.M."/>
            <person name="Sperisen C."/>
            <person name="Kredics L."/>
            <person name="Vagvoelgyi C."/>
            <person name="Patrignani A."/>
            <person name="Fitzpatrick D."/>
            <person name="Nagy I."/>
            <person name="Doyle S."/>
            <person name="Anderson J.B."/>
            <person name="Grigoriev I.V."/>
            <person name="Gueldener U."/>
            <person name="Muensterkoetter M."/>
            <person name="Nagy L.G."/>
        </authorList>
    </citation>
    <scope>NUCLEOTIDE SEQUENCE [LARGE SCALE GENOMIC DNA]</scope>
    <source>
        <strain evidence="3">Ar21-2</strain>
    </source>
</reference>
<name>A0A2H3DZE0_ARMGA</name>
<dbReference type="InParanoid" id="A0A2H3DZE0"/>
<dbReference type="OrthoDB" id="3365698at2759"/>
<accession>A0A2H3DZE0</accession>
<organism evidence="2 3">
    <name type="scientific">Armillaria gallica</name>
    <name type="common">Bulbous honey fungus</name>
    <name type="synonym">Armillaria bulbosa</name>
    <dbReference type="NCBI Taxonomy" id="47427"/>
    <lineage>
        <taxon>Eukaryota</taxon>
        <taxon>Fungi</taxon>
        <taxon>Dikarya</taxon>
        <taxon>Basidiomycota</taxon>
        <taxon>Agaricomycotina</taxon>
        <taxon>Agaricomycetes</taxon>
        <taxon>Agaricomycetidae</taxon>
        <taxon>Agaricales</taxon>
        <taxon>Marasmiineae</taxon>
        <taxon>Physalacriaceae</taxon>
        <taxon>Armillaria</taxon>
    </lineage>
</organism>
<evidence type="ECO:0000313" key="3">
    <source>
        <dbReference type="Proteomes" id="UP000217790"/>
    </source>
</evidence>
<keyword evidence="3" id="KW-1185">Reference proteome</keyword>
<evidence type="ECO:0000313" key="2">
    <source>
        <dbReference type="EMBL" id="PBK96228.1"/>
    </source>
</evidence>
<dbReference type="AlphaFoldDB" id="A0A2H3DZE0"/>
<dbReference type="EMBL" id="KZ293651">
    <property type="protein sequence ID" value="PBK96228.1"/>
    <property type="molecule type" value="Genomic_DNA"/>
</dbReference>